<feature type="compositionally biased region" description="Low complexity" evidence="1">
    <location>
        <begin position="10"/>
        <end position="25"/>
    </location>
</feature>
<dbReference type="InParanoid" id="G3AIU9"/>
<dbReference type="GeneID" id="18875009"/>
<dbReference type="OrthoDB" id="4027837at2759"/>
<name>G3AIU9_SPAPN</name>
<dbReference type="EMBL" id="GL996500">
    <property type="protein sequence ID" value="EGW33760.1"/>
    <property type="molecule type" value="Genomic_DNA"/>
</dbReference>
<evidence type="ECO:0000313" key="3">
    <source>
        <dbReference type="Proteomes" id="UP000000709"/>
    </source>
</evidence>
<proteinExistence type="predicted"/>
<gene>
    <name evidence="2" type="ORF">SPAPADRAFT_64989</name>
</gene>
<dbReference type="RefSeq" id="XP_007373344.1">
    <property type="nucleotide sequence ID" value="XM_007373282.1"/>
</dbReference>
<protein>
    <recommendedName>
        <fullName evidence="4">Retrotransposon gag domain-containing protein</fullName>
    </recommendedName>
</protein>
<evidence type="ECO:0008006" key="4">
    <source>
        <dbReference type="Google" id="ProtNLM"/>
    </source>
</evidence>
<accession>G3AIU9</accession>
<sequence length="269" mass="32704">MAFKKRYNSKKNYQGNNNNRDWSNNYSRPLSAVEIQRKKNQESSDISIRYSEIFDGTAKTLKWFEIVCKQIEIKCLRYISQHNLKIEISELNVIAKCHLVDGAGLWLEHFLRPYYKEMTDETGKIIPEKIYMDYNEFIKAFRNEYEDDQVKFELSLEVGTYYQKRQSLNEYRQGFRNILNRYKQEQIEEQENYLVNKFRRNANTEYQPILVSIKTYKDIDNLMEDPEIENRVRRTYKKPFNYNQRNYQNGNRNNNYNNNFKKNNKGKQK</sequence>
<dbReference type="KEGG" id="spaa:SPAPADRAFT_64989"/>
<feature type="compositionally biased region" description="Low complexity" evidence="1">
    <location>
        <begin position="240"/>
        <end position="261"/>
    </location>
</feature>
<feature type="region of interest" description="Disordered" evidence="1">
    <location>
        <begin position="1"/>
        <end position="25"/>
    </location>
</feature>
<dbReference type="Proteomes" id="UP000000709">
    <property type="component" value="Unassembled WGS sequence"/>
</dbReference>
<organism evidence="3">
    <name type="scientific">Spathaspora passalidarum (strain NRRL Y-27907 / 11-Y1)</name>
    <dbReference type="NCBI Taxonomy" id="619300"/>
    <lineage>
        <taxon>Eukaryota</taxon>
        <taxon>Fungi</taxon>
        <taxon>Dikarya</taxon>
        <taxon>Ascomycota</taxon>
        <taxon>Saccharomycotina</taxon>
        <taxon>Pichiomycetes</taxon>
        <taxon>Debaryomycetaceae</taxon>
        <taxon>Spathaspora</taxon>
    </lineage>
</organism>
<keyword evidence="3" id="KW-1185">Reference proteome</keyword>
<evidence type="ECO:0000256" key="1">
    <source>
        <dbReference type="SAM" id="MobiDB-lite"/>
    </source>
</evidence>
<reference evidence="2 3" key="1">
    <citation type="journal article" date="2011" name="Proc. Natl. Acad. Sci. U.S.A.">
        <title>Comparative genomics of xylose-fermenting fungi for enhanced biofuel production.</title>
        <authorList>
            <person name="Wohlbach D.J."/>
            <person name="Kuo A."/>
            <person name="Sato T.K."/>
            <person name="Potts K.M."/>
            <person name="Salamov A.A."/>
            <person name="LaButti K.M."/>
            <person name="Sun H."/>
            <person name="Clum A."/>
            <person name="Pangilinan J.L."/>
            <person name="Lindquist E.A."/>
            <person name="Lucas S."/>
            <person name="Lapidus A."/>
            <person name="Jin M."/>
            <person name="Gunawan C."/>
            <person name="Balan V."/>
            <person name="Dale B.E."/>
            <person name="Jeffries T.W."/>
            <person name="Zinkel R."/>
            <person name="Barry K.W."/>
            <person name="Grigoriev I.V."/>
            <person name="Gasch A.P."/>
        </authorList>
    </citation>
    <scope>NUCLEOTIDE SEQUENCE [LARGE SCALE GENOMIC DNA]</scope>
    <source>
        <strain evidence="3">NRRL Y-27907 / 11-Y1</strain>
    </source>
</reference>
<dbReference type="AlphaFoldDB" id="G3AIU9"/>
<evidence type="ECO:0000313" key="2">
    <source>
        <dbReference type="EMBL" id="EGW33760.1"/>
    </source>
</evidence>
<feature type="region of interest" description="Disordered" evidence="1">
    <location>
        <begin position="240"/>
        <end position="269"/>
    </location>
</feature>
<dbReference type="HOGENOM" id="CLU_1035012_0_0_1"/>